<proteinExistence type="predicted"/>
<keyword evidence="3" id="KW-1185">Reference proteome</keyword>
<organism evidence="2 3">
    <name type="scientific">Crenichthys baileyi</name>
    <name type="common">White River springfish</name>
    <dbReference type="NCBI Taxonomy" id="28760"/>
    <lineage>
        <taxon>Eukaryota</taxon>
        <taxon>Metazoa</taxon>
        <taxon>Chordata</taxon>
        <taxon>Craniata</taxon>
        <taxon>Vertebrata</taxon>
        <taxon>Euteleostomi</taxon>
        <taxon>Actinopterygii</taxon>
        <taxon>Neopterygii</taxon>
        <taxon>Teleostei</taxon>
        <taxon>Neoteleostei</taxon>
        <taxon>Acanthomorphata</taxon>
        <taxon>Ovalentaria</taxon>
        <taxon>Atherinomorphae</taxon>
        <taxon>Cyprinodontiformes</taxon>
        <taxon>Goodeidae</taxon>
        <taxon>Crenichthys</taxon>
    </lineage>
</organism>
<feature type="compositionally biased region" description="Low complexity" evidence="1">
    <location>
        <begin position="287"/>
        <end position="297"/>
    </location>
</feature>
<feature type="region of interest" description="Disordered" evidence="1">
    <location>
        <begin position="1"/>
        <end position="297"/>
    </location>
</feature>
<dbReference type="Proteomes" id="UP001311232">
    <property type="component" value="Unassembled WGS sequence"/>
</dbReference>
<accession>A0AAV9RIE6</accession>
<feature type="compositionally biased region" description="Polar residues" evidence="1">
    <location>
        <begin position="60"/>
        <end position="70"/>
    </location>
</feature>
<feature type="compositionally biased region" description="Basic residues" evidence="1">
    <location>
        <begin position="165"/>
        <end position="178"/>
    </location>
</feature>
<dbReference type="AlphaFoldDB" id="A0AAV9RIE6"/>
<reference evidence="2 3" key="1">
    <citation type="submission" date="2021-06" db="EMBL/GenBank/DDBJ databases">
        <authorList>
            <person name="Palmer J.M."/>
        </authorList>
    </citation>
    <scope>NUCLEOTIDE SEQUENCE [LARGE SCALE GENOMIC DNA]</scope>
    <source>
        <strain evidence="2 3">MEX-2019</strain>
        <tissue evidence="2">Muscle</tissue>
    </source>
</reference>
<evidence type="ECO:0000256" key="1">
    <source>
        <dbReference type="SAM" id="MobiDB-lite"/>
    </source>
</evidence>
<protein>
    <submittedName>
        <fullName evidence="2">Uncharacterized protein</fullName>
    </submittedName>
</protein>
<comment type="caution">
    <text evidence="2">The sequence shown here is derived from an EMBL/GenBank/DDBJ whole genome shotgun (WGS) entry which is preliminary data.</text>
</comment>
<name>A0AAV9RIE6_9TELE</name>
<feature type="compositionally biased region" description="Polar residues" evidence="1">
    <location>
        <begin position="103"/>
        <end position="129"/>
    </location>
</feature>
<evidence type="ECO:0000313" key="2">
    <source>
        <dbReference type="EMBL" id="KAK5608751.1"/>
    </source>
</evidence>
<dbReference type="EMBL" id="JAHHUM010001785">
    <property type="protein sequence ID" value="KAK5608751.1"/>
    <property type="molecule type" value="Genomic_DNA"/>
</dbReference>
<gene>
    <name evidence="2" type="ORF">CRENBAI_020965</name>
</gene>
<feature type="compositionally biased region" description="Polar residues" evidence="1">
    <location>
        <begin position="215"/>
        <end position="236"/>
    </location>
</feature>
<feature type="compositionally biased region" description="Basic and acidic residues" evidence="1">
    <location>
        <begin position="199"/>
        <end position="214"/>
    </location>
</feature>
<sequence length="297" mass="33202">MPPPPPHYIAQGRKTPAQQGRKRSAHSTPQQGGTPHRAQDPQHTEAWPKTANPRAHRNPQETSSKRQTPPQLRAQKPTQALDAQPNSPPCRHHAPDRSEPPTCRTTAPTPQPRNSARTEMPARSTQSQKQHTKLTLRKCTDPHPLPPPNTKSSPRKERPTLSATKAKRAPQSKTKTHPGKQEPAPPRESIRCPRLAHLNHADPSRTHPQTEKENGISNRNPTKLRQGTESSRNHPGQNKHRHPSRPTTHPPPRRKPIPTPTFKQPSKRPRQDSWTPRLEPAPPTPPARSSAPSRMCS</sequence>
<evidence type="ECO:0000313" key="3">
    <source>
        <dbReference type="Proteomes" id="UP001311232"/>
    </source>
</evidence>